<dbReference type="Gene3D" id="3.10.150.10">
    <property type="entry name" value="DNA Polymerase III, subunit A, domain 2"/>
    <property type="match status" value="1"/>
</dbReference>
<dbReference type="SUPFAM" id="SSF55979">
    <property type="entry name" value="DNA clamp"/>
    <property type="match status" value="1"/>
</dbReference>
<dbReference type="InterPro" id="IPR046938">
    <property type="entry name" value="DNA_clamp_sf"/>
</dbReference>
<protein>
    <recommendedName>
        <fullName evidence="2">DNA polymerase III beta sliding clamp central domain-containing protein</fullName>
    </recommendedName>
</protein>
<dbReference type="AlphaFoldDB" id="A0A0F9WQG2"/>
<dbReference type="EMBL" id="LAZR01000129">
    <property type="protein sequence ID" value="KKN88446.1"/>
    <property type="molecule type" value="Genomic_DNA"/>
</dbReference>
<sequence>MKLNREALLQKLQSISPGLSTKDVIEQSSTYVFKDGRIITFNDEVSCSIDSPIEDAECSVPSKPLLSILEKLKDEEITVEVTDDYFCVKGKNNRTRIRMDKEILLPIEAVEPPDKWKKLPSDFCEAVGLVQTCAGDDASDFKMTCVRITNKYLEACDNHQMIRWNTETPIKDCLLKSGSVKHVSRLGMSKASVTDSWVHFKNETGLVLSCRKWNNEDYPDLSEILKTTGVKSVLPVGLGEAVERASVFCESDITSGSVEVKIKGSKLVLKSYGPYGDYEERTKIKYDGEPMRFRASPRLLAAIASRTKDCILTETRLKTETDKWTCVVCLARVGKDE</sequence>
<dbReference type="Gene3D" id="3.70.10.10">
    <property type="match status" value="1"/>
</dbReference>
<gene>
    <name evidence="1" type="ORF">LCGC14_0250090</name>
</gene>
<name>A0A0F9WQG2_9ZZZZ</name>
<comment type="caution">
    <text evidence="1">The sequence shown here is derived from an EMBL/GenBank/DDBJ whole genome shotgun (WGS) entry which is preliminary data.</text>
</comment>
<evidence type="ECO:0008006" key="2">
    <source>
        <dbReference type="Google" id="ProtNLM"/>
    </source>
</evidence>
<accession>A0A0F9WQG2</accession>
<proteinExistence type="predicted"/>
<reference evidence="1" key="1">
    <citation type="journal article" date="2015" name="Nature">
        <title>Complex archaea that bridge the gap between prokaryotes and eukaryotes.</title>
        <authorList>
            <person name="Spang A."/>
            <person name="Saw J.H."/>
            <person name="Jorgensen S.L."/>
            <person name="Zaremba-Niedzwiedzka K."/>
            <person name="Martijn J."/>
            <person name="Lind A.E."/>
            <person name="van Eijk R."/>
            <person name="Schleper C."/>
            <person name="Guy L."/>
            <person name="Ettema T.J."/>
        </authorList>
    </citation>
    <scope>NUCLEOTIDE SEQUENCE</scope>
</reference>
<evidence type="ECO:0000313" key="1">
    <source>
        <dbReference type="EMBL" id="KKN88446.1"/>
    </source>
</evidence>
<organism evidence="1">
    <name type="scientific">marine sediment metagenome</name>
    <dbReference type="NCBI Taxonomy" id="412755"/>
    <lineage>
        <taxon>unclassified sequences</taxon>
        <taxon>metagenomes</taxon>
        <taxon>ecological metagenomes</taxon>
    </lineage>
</organism>